<proteinExistence type="predicted"/>
<gene>
    <name evidence="1" type="ORF">BaRGS_00021924</name>
</gene>
<evidence type="ECO:0000313" key="1">
    <source>
        <dbReference type="EMBL" id="KAK7486777.1"/>
    </source>
</evidence>
<evidence type="ECO:0000313" key="2">
    <source>
        <dbReference type="Proteomes" id="UP001519460"/>
    </source>
</evidence>
<dbReference type="AlphaFoldDB" id="A0ABD0KIC0"/>
<keyword evidence="2" id="KW-1185">Reference proteome</keyword>
<accession>A0ABD0KIC0</accession>
<comment type="caution">
    <text evidence="1">The sequence shown here is derived from an EMBL/GenBank/DDBJ whole genome shotgun (WGS) entry which is preliminary data.</text>
</comment>
<dbReference type="Proteomes" id="UP001519460">
    <property type="component" value="Unassembled WGS sequence"/>
</dbReference>
<sequence length="90" mass="9871">MRLAGNVLVGRRLTGMRQAGSVQVGRRLTGMRLGESVKGACWDVVQLDVSCTERLTGTLSNRDTSSWKRPGGRSLNWDALSWDIVQHGCV</sequence>
<dbReference type="EMBL" id="JACVVK020000173">
    <property type="protein sequence ID" value="KAK7486777.1"/>
    <property type="molecule type" value="Genomic_DNA"/>
</dbReference>
<name>A0ABD0KIC0_9CAEN</name>
<organism evidence="1 2">
    <name type="scientific">Batillaria attramentaria</name>
    <dbReference type="NCBI Taxonomy" id="370345"/>
    <lineage>
        <taxon>Eukaryota</taxon>
        <taxon>Metazoa</taxon>
        <taxon>Spiralia</taxon>
        <taxon>Lophotrochozoa</taxon>
        <taxon>Mollusca</taxon>
        <taxon>Gastropoda</taxon>
        <taxon>Caenogastropoda</taxon>
        <taxon>Sorbeoconcha</taxon>
        <taxon>Cerithioidea</taxon>
        <taxon>Batillariidae</taxon>
        <taxon>Batillaria</taxon>
    </lineage>
</organism>
<protein>
    <submittedName>
        <fullName evidence="1">Uncharacterized protein</fullName>
    </submittedName>
</protein>
<reference evidence="1 2" key="1">
    <citation type="journal article" date="2023" name="Sci. Data">
        <title>Genome assembly of the Korean intertidal mud-creeper Batillaria attramentaria.</title>
        <authorList>
            <person name="Patra A.K."/>
            <person name="Ho P.T."/>
            <person name="Jun S."/>
            <person name="Lee S.J."/>
            <person name="Kim Y."/>
            <person name="Won Y.J."/>
        </authorList>
    </citation>
    <scope>NUCLEOTIDE SEQUENCE [LARGE SCALE GENOMIC DNA]</scope>
    <source>
        <strain evidence="1">Wonlab-2016</strain>
    </source>
</reference>